<dbReference type="AlphaFoldDB" id="A0A9D2NEE6"/>
<comment type="caution">
    <text evidence="1">The sequence shown here is derived from an EMBL/GenBank/DDBJ whole genome shotgun (WGS) entry which is preliminary data.</text>
</comment>
<dbReference type="EMBL" id="DWWS01000021">
    <property type="protein sequence ID" value="HJC23180.1"/>
    <property type="molecule type" value="Genomic_DNA"/>
</dbReference>
<reference evidence="1" key="2">
    <citation type="submission" date="2021-04" db="EMBL/GenBank/DDBJ databases">
        <authorList>
            <person name="Gilroy R."/>
        </authorList>
    </citation>
    <scope>NUCLEOTIDE SEQUENCE</scope>
    <source>
        <strain evidence="1">USAMLcec2-132</strain>
    </source>
</reference>
<protein>
    <submittedName>
        <fullName evidence="1">Uncharacterized protein</fullName>
    </submittedName>
</protein>
<organism evidence="1 2">
    <name type="scientific">Candidatus Eisenbergiella merdavium</name>
    <dbReference type="NCBI Taxonomy" id="2838551"/>
    <lineage>
        <taxon>Bacteria</taxon>
        <taxon>Bacillati</taxon>
        <taxon>Bacillota</taxon>
        <taxon>Clostridia</taxon>
        <taxon>Lachnospirales</taxon>
        <taxon>Lachnospiraceae</taxon>
        <taxon>Eisenbergiella</taxon>
    </lineage>
</organism>
<gene>
    <name evidence="1" type="ORF">H9761_05680</name>
</gene>
<name>A0A9D2NEE6_9FIRM</name>
<evidence type="ECO:0000313" key="2">
    <source>
        <dbReference type="Proteomes" id="UP000823891"/>
    </source>
</evidence>
<evidence type="ECO:0000313" key="1">
    <source>
        <dbReference type="EMBL" id="HJC23180.1"/>
    </source>
</evidence>
<reference evidence="1" key="1">
    <citation type="journal article" date="2021" name="PeerJ">
        <title>Extensive microbial diversity within the chicken gut microbiome revealed by metagenomics and culture.</title>
        <authorList>
            <person name="Gilroy R."/>
            <person name="Ravi A."/>
            <person name="Getino M."/>
            <person name="Pursley I."/>
            <person name="Horton D.L."/>
            <person name="Alikhan N.F."/>
            <person name="Baker D."/>
            <person name="Gharbi K."/>
            <person name="Hall N."/>
            <person name="Watson M."/>
            <person name="Adriaenssens E.M."/>
            <person name="Foster-Nyarko E."/>
            <person name="Jarju S."/>
            <person name="Secka A."/>
            <person name="Antonio M."/>
            <person name="Oren A."/>
            <person name="Chaudhuri R.R."/>
            <person name="La Ragione R."/>
            <person name="Hildebrand F."/>
            <person name="Pallen M.J."/>
        </authorList>
    </citation>
    <scope>NUCLEOTIDE SEQUENCE</scope>
    <source>
        <strain evidence="1">USAMLcec2-132</strain>
    </source>
</reference>
<accession>A0A9D2NEE6</accession>
<sequence>MNEGPGWIRLRRSRIFEDVPFSYRDILLYQDGENAYLALEQNEDSSQWYLLKIWGYGDWLKKETDLFFQILSCGSISDDPANIDFISVCWSHNVQAFHSDHPAWSIAVSWPVYTMEQFFRLAQNGSLCITSETKSTDRYFDRILIDSEVSEDYSVTENTDLWIRIKTAAAPFDEALPYKDILLYQEGNDAILAYQMAEAPDSWYFYRIPDYGEWLEKDMDLLARYLAF</sequence>
<proteinExistence type="predicted"/>
<dbReference type="Proteomes" id="UP000823891">
    <property type="component" value="Unassembled WGS sequence"/>
</dbReference>